<dbReference type="AlphaFoldDB" id="A0A844CWQ0"/>
<feature type="signal peptide" evidence="1">
    <location>
        <begin position="1"/>
        <end position="19"/>
    </location>
</feature>
<accession>A0A844CWQ0</accession>
<evidence type="ECO:0000256" key="1">
    <source>
        <dbReference type="SAM" id="SignalP"/>
    </source>
</evidence>
<feature type="chain" id="PRO_5032980068" evidence="1">
    <location>
        <begin position="20"/>
        <end position="181"/>
    </location>
</feature>
<reference evidence="2 3" key="1">
    <citation type="submission" date="2019-11" db="EMBL/GenBank/DDBJ databases">
        <title>Novel species isolated from a subtropical stream in China.</title>
        <authorList>
            <person name="Lu H."/>
        </authorList>
    </citation>
    <scope>NUCLEOTIDE SEQUENCE [LARGE SCALE GENOMIC DNA]</scope>
    <source>
        <strain evidence="2 3">FT26W</strain>
    </source>
</reference>
<proteinExistence type="predicted"/>
<dbReference type="EMBL" id="WKJL01000001">
    <property type="protein sequence ID" value="MRW83191.1"/>
    <property type="molecule type" value="Genomic_DNA"/>
</dbReference>
<keyword evidence="1" id="KW-0732">Signal</keyword>
<keyword evidence="3" id="KW-1185">Reference proteome</keyword>
<name>A0A844CWQ0_9BURK</name>
<organism evidence="2 3">
    <name type="scientific">Duganella aquatilis</name>
    <dbReference type="NCBI Taxonomy" id="2666082"/>
    <lineage>
        <taxon>Bacteria</taxon>
        <taxon>Pseudomonadati</taxon>
        <taxon>Pseudomonadota</taxon>
        <taxon>Betaproteobacteria</taxon>
        <taxon>Burkholderiales</taxon>
        <taxon>Oxalobacteraceae</taxon>
        <taxon>Telluria group</taxon>
        <taxon>Duganella</taxon>
    </lineage>
</organism>
<dbReference type="RefSeq" id="WP_154356203.1">
    <property type="nucleotide sequence ID" value="NZ_WKJL01000001.1"/>
</dbReference>
<evidence type="ECO:0000313" key="2">
    <source>
        <dbReference type="EMBL" id="MRW83191.1"/>
    </source>
</evidence>
<sequence>MKTHCIALLLTVLCAAAHADVDADTARKLAAVKALALSPARISPEQVSNALEVKLAEKCADVTEPGAGNYHVCIYRPGEEDNQPLAFLGYKTVNRDAAEDTGGVVMFMAHADRQCLRPEDLIKVFQSTPVASASPAFPEPTLPYIPVHTYQFVFPGHSDSEMHVRVVQTGDCINTVELIRN</sequence>
<gene>
    <name evidence="2" type="ORF">GJ698_03685</name>
</gene>
<dbReference type="Proteomes" id="UP000439986">
    <property type="component" value="Unassembled WGS sequence"/>
</dbReference>
<protein>
    <submittedName>
        <fullName evidence="2">Uncharacterized protein</fullName>
    </submittedName>
</protein>
<evidence type="ECO:0000313" key="3">
    <source>
        <dbReference type="Proteomes" id="UP000439986"/>
    </source>
</evidence>
<comment type="caution">
    <text evidence="2">The sequence shown here is derived from an EMBL/GenBank/DDBJ whole genome shotgun (WGS) entry which is preliminary data.</text>
</comment>